<dbReference type="GO" id="GO:0006355">
    <property type="term" value="P:regulation of DNA-templated transcription"/>
    <property type="evidence" value="ECO:0007669"/>
    <property type="project" value="InterPro"/>
</dbReference>
<dbReference type="Pfam" id="PF03704">
    <property type="entry name" value="BTAD"/>
    <property type="match status" value="1"/>
</dbReference>
<dbReference type="EMBL" id="CP031320">
    <property type="protein sequence ID" value="AXK35451.1"/>
    <property type="molecule type" value="Genomic_DNA"/>
</dbReference>
<dbReference type="SUPFAM" id="SSF48452">
    <property type="entry name" value="TPR-like"/>
    <property type="match status" value="1"/>
</dbReference>
<feature type="region of interest" description="Disordered" evidence="7">
    <location>
        <begin position="277"/>
        <end position="296"/>
    </location>
</feature>
<dbReference type="PANTHER" id="PTHR35807">
    <property type="entry name" value="TRANSCRIPTIONAL REGULATOR REDD-RELATED"/>
    <property type="match status" value="1"/>
</dbReference>
<keyword evidence="10" id="KW-1185">Reference proteome</keyword>
<dbReference type="GO" id="GO:0000160">
    <property type="term" value="P:phosphorelay signal transduction system"/>
    <property type="evidence" value="ECO:0007669"/>
    <property type="project" value="UniProtKB-KW"/>
</dbReference>
<organism evidence="9 10">
    <name type="scientific">Streptomyces armeniacus</name>
    <dbReference type="NCBI Taxonomy" id="83291"/>
    <lineage>
        <taxon>Bacteria</taxon>
        <taxon>Bacillati</taxon>
        <taxon>Actinomycetota</taxon>
        <taxon>Actinomycetes</taxon>
        <taxon>Kitasatosporales</taxon>
        <taxon>Streptomycetaceae</taxon>
        <taxon>Streptomyces</taxon>
    </lineage>
</organism>
<evidence type="ECO:0000256" key="1">
    <source>
        <dbReference type="ARBA" id="ARBA00005820"/>
    </source>
</evidence>
<dbReference type="InterPro" id="IPR005158">
    <property type="entry name" value="BTAD"/>
</dbReference>
<evidence type="ECO:0000256" key="7">
    <source>
        <dbReference type="SAM" id="MobiDB-lite"/>
    </source>
</evidence>
<dbReference type="SMART" id="SM00862">
    <property type="entry name" value="Trans_reg_C"/>
    <property type="match status" value="1"/>
</dbReference>
<keyword evidence="4 6" id="KW-0238">DNA-binding</keyword>
<comment type="similarity">
    <text evidence="1">Belongs to the AfsR/DnrI/RedD regulatory family.</text>
</comment>
<proteinExistence type="inferred from homology"/>
<keyword evidence="2" id="KW-0902">Two-component regulatory system</keyword>
<dbReference type="InterPro" id="IPR016032">
    <property type="entry name" value="Sig_transdc_resp-reg_C-effctor"/>
</dbReference>
<evidence type="ECO:0000313" key="10">
    <source>
        <dbReference type="Proteomes" id="UP000254425"/>
    </source>
</evidence>
<dbReference type="GO" id="GO:0003677">
    <property type="term" value="F:DNA binding"/>
    <property type="evidence" value="ECO:0007669"/>
    <property type="project" value="UniProtKB-UniRule"/>
</dbReference>
<keyword evidence="3" id="KW-0805">Transcription regulation</keyword>
<dbReference type="Gene3D" id="1.25.40.10">
    <property type="entry name" value="Tetratricopeptide repeat domain"/>
    <property type="match status" value="1"/>
</dbReference>
<keyword evidence="5" id="KW-0804">Transcription</keyword>
<evidence type="ECO:0000256" key="2">
    <source>
        <dbReference type="ARBA" id="ARBA00023012"/>
    </source>
</evidence>
<dbReference type="AlphaFoldDB" id="A0A345XUY5"/>
<gene>
    <name evidence="9" type="ORF">DVA86_25170</name>
</gene>
<dbReference type="PROSITE" id="PS51755">
    <property type="entry name" value="OMPR_PHOB"/>
    <property type="match status" value="1"/>
</dbReference>
<evidence type="ECO:0000259" key="8">
    <source>
        <dbReference type="PROSITE" id="PS51755"/>
    </source>
</evidence>
<dbReference type="KEGG" id="sarm:DVA86_25170"/>
<dbReference type="InterPro" id="IPR001867">
    <property type="entry name" value="OmpR/PhoB-type_DNA-bd"/>
</dbReference>
<protein>
    <recommendedName>
        <fullName evidence="8">OmpR/PhoB-type domain-containing protein</fullName>
    </recommendedName>
</protein>
<evidence type="ECO:0000313" key="9">
    <source>
        <dbReference type="EMBL" id="AXK35451.1"/>
    </source>
</evidence>
<dbReference type="Pfam" id="PF00486">
    <property type="entry name" value="Trans_reg_C"/>
    <property type="match status" value="1"/>
</dbReference>
<dbReference type="InterPro" id="IPR051677">
    <property type="entry name" value="AfsR-DnrI-RedD_regulator"/>
</dbReference>
<dbReference type="InterPro" id="IPR011990">
    <property type="entry name" value="TPR-like_helical_dom_sf"/>
</dbReference>
<dbReference type="RefSeq" id="WP_208881624.1">
    <property type="nucleotide sequence ID" value="NZ_CP031320.1"/>
</dbReference>
<feature type="DNA-binding region" description="OmpR/PhoB-type" evidence="6">
    <location>
        <begin position="1"/>
        <end position="100"/>
    </location>
</feature>
<dbReference type="SMART" id="SM01043">
    <property type="entry name" value="BTAD"/>
    <property type="match status" value="1"/>
</dbReference>
<dbReference type="SUPFAM" id="SSF46894">
    <property type="entry name" value="C-terminal effector domain of the bipartite response regulators"/>
    <property type="match status" value="1"/>
</dbReference>
<reference evidence="9 10" key="1">
    <citation type="submission" date="2018-07" db="EMBL/GenBank/DDBJ databases">
        <title>Draft genome of the type strain Streptomyces armeniacus ATCC 15676.</title>
        <authorList>
            <person name="Labana P."/>
            <person name="Gosse J.T."/>
            <person name="Boddy C.N."/>
        </authorList>
    </citation>
    <scope>NUCLEOTIDE SEQUENCE [LARGE SCALE GENOMIC DNA]</scope>
    <source>
        <strain evidence="9 10">ATCC 15676</strain>
    </source>
</reference>
<sequence length="296" mass="32337">MEINVLGPLRALEHGVSIVPSAAKPRQLLALLALRADRVVTVSTLMEEIWGESIPRSASTTLQTYILQLRRKISTALGAQSGLQAKDVLATQHGGYLLHTQQGLIDCQEFDRLAEAGRRAMEADDAHRACDLFQQALALWQGPALVDVRVGRSLELEVLRIEETRMATLERWVESGLRLGRHGELIPELQVLAAEHPLHENFSAQLMVALYRSGNRCRALEAYQRLRGSLTEELGLEPSLKLQRLQQAILTGAPLEEQSPLLLEAYDAGTLPAPGPCAVAPARPTGVPAGGRRSHA</sequence>
<evidence type="ECO:0000256" key="5">
    <source>
        <dbReference type="ARBA" id="ARBA00023163"/>
    </source>
</evidence>
<dbReference type="PANTHER" id="PTHR35807:SF1">
    <property type="entry name" value="TRANSCRIPTIONAL REGULATOR REDD"/>
    <property type="match status" value="1"/>
</dbReference>
<feature type="domain" description="OmpR/PhoB-type" evidence="8">
    <location>
        <begin position="1"/>
        <end position="100"/>
    </location>
</feature>
<evidence type="ECO:0000256" key="4">
    <source>
        <dbReference type="ARBA" id="ARBA00023125"/>
    </source>
</evidence>
<evidence type="ECO:0000256" key="6">
    <source>
        <dbReference type="PROSITE-ProRule" id="PRU01091"/>
    </source>
</evidence>
<dbReference type="Proteomes" id="UP000254425">
    <property type="component" value="Chromosome"/>
</dbReference>
<name>A0A345XUY5_9ACTN</name>
<dbReference type="InterPro" id="IPR036388">
    <property type="entry name" value="WH-like_DNA-bd_sf"/>
</dbReference>
<evidence type="ECO:0000256" key="3">
    <source>
        <dbReference type="ARBA" id="ARBA00023015"/>
    </source>
</evidence>
<dbReference type="Gene3D" id="1.10.10.10">
    <property type="entry name" value="Winged helix-like DNA-binding domain superfamily/Winged helix DNA-binding domain"/>
    <property type="match status" value="1"/>
</dbReference>
<dbReference type="SMR" id="A0A345XUY5"/>
<accession>A0A345XUY5</accession>
<dbReference type="CDD" id="cd15831">
    <property type="entry name" value="BTAD"/>
    <property type="match status" value="1"/>
</dbReference>